<dbReference type="EC" id="3.1.3.48" evidence="2"/>
<evidence type="ECO:0000256" key="3">
    <source>
        <dbReference type="ARBA" id="ARBA00022801"/>
    </source>
</evidence>
<comment type="caution">
    <text evidence="7">The sequence shown here is derived from an EMBL/GenBank/DDBJ whole genome shotgun (WGS) entry which is preliminary data.</text>
</comment>
<dbReference type="PANTHER" id="PTHR10159:SF511">
    <property type="entry name" value="DUAL SPECIFICITY PROTEIN PHOSPHATASE 1"/>
    <property type="match status" value="1"/>
</dbReference>
<gene>
    <name evidence="7" type="ORF">B0I35DRAFT_430023</name>
</gene>
<dbReference type="PROSITE" id="PS50054">
    <property type="entry name" value="TYR_PHOSPHATASE_DUAL"/>
    <property type="match status" value="1"/>
</dbReference>
<dbReference type="GO" id="GO:0017017">
    <property type="term" value="F:MAP kinase tyrosine/serine/threonine phosphatase activity"/>
    <property type="evidence" value="ECO:0007669"/>
    <property type="project" value="TreeGrafter"/>
</dbReference>
<dbReference type="SMART" id="SM00195">
    <property type="entry name" value="DSPc"/>
    <property type="match status" value="1"/>
</dbReference>
<protein>
    <recommendedName>
        <fullName evidence="2">protein-tyrosine-phosphatase</fullName>
        <ecNumber evidence="2">3.1.3.48</ecNumber>
    </recommendedName>
</protein>
<dbReference type="InterPro" id="IPR029021">
    <property type="entry name" value="Prot-tyrosine_phosphatase-like"/>
</dbReference>
<dbReference type="OrthoDB" id="10252009at2759"/>
<dbReference type="AlphaFoldDB" id="A0A8K0WSH7"/>
<evidence type="ECO:0000313" key="8">
    <source>
        <dbReference type="Proteomes" id="UP000813444"/>
    </source>
</evidence>
<dbReference type="PANTHER" id="PTHR10159">
    <property type="entry name" value="DUAL SPECIFICITY PROTEIN PHOSPHATASE"/>
    <property type="match status" value="1"/>
</dbReference>
<evidence type="ECO:0000259" key="5">
    <source>
        <dbReference type="PROSITE" id="PS50054"/>
    </source>
</evidence>
<dbReference type="GO" id="GO:0033550">
    <property type="term" value="F:MAP kinase tyrosine phosphatase activity"/>
    <property type="evidence" value="ECO:0007669"/>
    <property type="project" value="TreeGrafter"/>
</dbReference>
<accession>A0A8K0WSH7</accession>
<dbReference type="Proteomes" id="UP000813444">
    <property type="component" value="Unassembled WGS sequence"/>
</dbReference>
<keyword evidence="3" id="KW-0378">Hydrolase</keyword>
<dbReference type="Gene3D" id="3.90.190.10">
    <property type="entry name" value="Protein tyrosine phosphatase superfamily"/>
    <property type="match status" value="1"/>
</dbReference>
<keyword evidence="8" id="KW-1185">Reference proteome</keyword>
<dbReference type="GO" id="GO:0008330">
    <property type="term" value="F:protein tyrosine/threonine phosphatase activity"/>
    <property type="evidence" value="ECO:0007669"/>
    <property type="project" value="TreeGrafter"/>
</dbReference>
<comment type="similarity">
    <text evidence="1">Belongs to the protein-tyrosine phosphatase family. Non-receptor class dual specificity subfamily.</text>
</comment>
<dbReference type="Pfam" id="PF00782">
    <property type="entry name" value="DSPc"/>
    <property type="match status" value="1"/>
</dbReference>
<evidence type="ECO:0000256" key="2">
    <source>
        <dbReference type="ARBA" id="ARBA00013064"/>
    </source>
</evidence>
<dbReference type="GO" id="GO:0005737">
    <property type="term" value="C:cytoplasm"/>
    <property type="evidence" value="ECO:0007669"/>
    <property type="project" value="TreeGrafter"/>
</dbReference>
<evidence type="ECO:0000256" key="4">
    <source>
        <dbReference type="ARBA" id="ARBA00022912"/>
    </source>
</evidence>
<name>A0A8K0WSH7_9HYPO</name>
<evidence type="ECO:0000313" key="7">
    <source>
        <dbReference type="EMBL" id="KAH7319865.1"/>
    </source>
</evidence>
<organism evidence="7 8">
    <name type="scientific">Stachybotrys elegans</name>
    <dbReference type="NCBI Taxonomy" id="80388"/>
    <lineage>
        <taxon>Eukaryota</taxon>
        <taxon>Fungi</taxon>
        <taxon>Dikarya</taxon>
        <taxon>Ascomycota</taxon>
        <taxon>Pezizomycotina</taxon>
        <taxon>Sordariomycetes</taxon>
        <taxon>Hypocreomycetidae</taxon>
        <taxon>Hypocreales</taxon>
        <taxon>Stachybotryaceae</taxon>
        <taxon>Stachybotrys</taxon>
    </lineage>
</organism>
<feature type="domain" description="Tyrosine-protein phosphatase" evidence="5">
    <location>
        <begin position="10"/>
        <end position="160"/>
    </location>
</feature>
<dbReference type="EMBL" id="JAGPNK010000006">
    <property type="protein sequence ID" value="KAH7319865.1"/>
    <property type="molecule type" value="Genomic_DNA"/>
</dbReference>
<dbReference type="GO" id="GO:0043409">
    <property type="term" value="P:negative regulation of MAPK cascade"/>
    <property type="evidence" value="ECO:0007669"/>
    <property type="project" value="TreeGrafter"/>
</dbReference>
<dbReference type="PROSITE" id="PS00383">
    <property type="entry name" value="TYR_PHOSPHATASE_1"/>
    <property type="match status" value="1"/>
</dbReference>
<dbReference type="InterPro" id="IPR000387">
    <property type="entry name" value="Tyr_Pase_dom"/>
</dbReference>
<reference evidence="7" key="1">
    <citation type="journal article" date="2021" name="Nat. Commun.">
        <title>Genetic determinants of endophytism in the Arabidopsis root mycobiome.</title>
        <authorList>
            <person name="Mesny F."/>
            <person name="Miyauchi S."/>
            <person name="Thiergart T."/>
            <person name="Pickel B."/>
            <person name="Atanasova L."/>
            <person name="Karlsson M."/>
            <person name="Huettel B."/>
            <person name="Barry K.W."/>
            <person name="Haridas S."/>
            <person name="Chen C."/>
            <person name="Bauer D."/>
            <person name="Andreopoulos W."/>
            <person name="Pangilinan J."/>
            <person name="LaButti K."/>
            <person name="Riley R."/>
            <person name="Lipzen A."/>
            <person name="Clum A."/>
            <person name="Drula E."/>
            <person name="Henrissat B."/>
            <person name="Kohler A."/>
            <person name="Grigoriev I.V."/>
            <person name="Martin F.M."/>
            <person name="Hacquard S."/>
        </authorList>
    </citation>
    <scope>NUCLEOTIDE SEQUENCE</scope>
    <source>
        <strain evidence="7">MPI-CAGE-CH-0235</strain>
    </source>
</reference>
<dbReference type="SUPFAM" id="SSF52799">
    <property type="entry name" value="(Phosphotyrosine protein) phosphatases II"/>
    <property type="match status" value="1"/>
</dbReference>
<keyword evidence="4" id="KW-0904">Protein phosphatase</keyword>
<dbReference type="InterPro" id="IPR016130">
    <property type="entry name" value="Tyr_Pase_AS"/>
</dbReference>
<proteinExistence type="inferred from homology"/>
<sequence>MYALGSSTINAIDSVPGLFISDIATTRSPETLAKHGISHILSVTGRLEFPVSPDVTQAMGIQVLHLDIEDNPYEDLLMSLDGLCAWLDNALKASRGRSGVLVHCIQGISRSGAVVIAYMMRAHNIGFYDALHMAQRSRSVIHPNSGFSDQLRLWEQLGYTIFEEMGQHDGQDGTPRVKQQCVDWKASRGILLSKEAEARQEHTRKAMLDLFIHFRGQEVEEYGPSSRYHCSTKNYMF</sequence>
<dbReference type="CDD" id="cd14498">
    <property type="entry name" value="DSP"/>
    <property type="match status" value="1"/>
</dbReference>
<dbReference type="InterPro" id="IPR020422">
    <property type="entry name" value="TYR_PHOSPHATASE_DUAL_dom"/>
</dbReference>
<feature type="domain" description="Tyrosine specific protein phosphatases" evidence="6">
    <location>
        <begin position="74"/>
        <end position="138"/>
    </location>
</feature>
<dbReference type="InterPro" id="IPR000340">
    <property type="entry name" value="Dual-sp_phosphatase_cat-dom"/>
</dbReference>
<evidence type="ECO:0000256" key="1">
    <source>
        <dbReference type="ARBA" id="ARBA00008601"/>
    </source>
</evidence>
<evidence type="ECO:0000259" key="6">
    <source>
        <dbReference type="PROSITE" id="PS50056"/>
    </source>
</evidence>
<dbReference type="PROSITE" id="PS50056">
    <property type="entry name" value="TYR_PHOSPHATASE_2"/>
    <property type="match status" value="1"/>
</dbReference>